<keyword evidence="4 7" id="KW-0479">Metal-binding</keyword>
<accession>A0ABY7U4P2</accession>
<dbReference type="InterPro" id="IPR016055">
    <property type="entry name" value="A-D-PHexomutase_a/b/a-I/II/III"/>
</dbReference>
<dbReference type="SUPFAM" id="SSF55957">
    <property type="entry name" value="Phosphoglucomutase, C-terminal domain"/>
    <property type="match status" value="1"/>
</dbReference>
<dbReference type="InterPro" id="IPR016066">
    <property type="entry name" value="A-D-PHexomutase_CS"/>
</dbReference>
<feature type="domain" description="Alpha-D-phosphohexomutase alpha/beta/alpha" evidence="9">
    <location>
        <begin position="50"/>
        <end position="190"/>
    </location>
</feature>
<dbReference type="PANTHER" id="PTHR45745">
    <property type="entry name" value="PHOSPHOMANNOMUTASE 45A"/>
    <property type="match status" value="1"/>
</dbReference>
<keyword evidence="6 12" id="KW-0413">Isomerase</keyword>
<reference evidence="12 13" key="1">
    <citation type="submission" date="2020-10" db="EMBL/GenBank/DDBJ databases">
        <title>Complete genome sequence of Corynebacterium massiliense DSM 45435, type strain of Corynebacterium massiliense.</title>
        <authorList>
            <person name="Busche T."/>
            <person name="Kalinowski J."/>
            <person name="Ruckert C."/>
        </authorList>
    </citation>
    <scope>NUCLEOTIDE SEQUENCE [LARGE SCALE GENOMIC DNA]</scope>
    <source>
        <strain evidence="12 13">DSM 45435</strain>
    </source>
</reference>
<evidence type="ECO:0000256" key="6">
    <source>
        <dbReference type="ARBA" id="ARBA00023235"/>
    </source>
</evidence>
<evidence type="ECO:0000256" key="3">
    <source>
        <dbReference type="ARBA" id="ARBA00022553"/>
    </source>
</evidence>
<dbReference type="GO" id="GO:0004615">
    <property type="term" value="F:phosphomannomutase activity"/>
    <property type="evidence" value="ECO:0007669"/>
    <property type="project" value="UniProtKB-EC"/>
</dbReference>
<keyword evidence="13" id="KW-1185">Reference proteome</keyword>
<dbReference type="Pfam" id="PF00408">
    <property type="entry name" value="PGM_PMM_IV"/>
    <property type="match status" value="1"/>
</dbReference>
<evidence type="ECO:0000259" key="8">
    <source>
        <dbReference type="Pfam" id="PF00408"/>
    </source>
</evidence>
<evidence type="ECO:0000313" key="13">
    <source>
        <dbReference type="Proteomes" id="UP001220064"/>
    </source>
</evidence>
<dbReference type="Pfam" id="PF02878">
    <property type="entry name" value="PGM_PMM_I"/>
    <property type="match status" value="1"/>
</dbReference>
<feature type="domain" description="Alpha-D-phosphohexomutase alpha/beta/alpha" evidence="11">
    <location>
        <begin position="341"/>
        <end position="454"/>
    </location>
</feature>
<evidence type="ECO:0000313" key="12">
    <source>
        <dbReference type="EMBL" id="WCZ31639.1"/>
    </source>
</evidence>
<dbReference type="InterPro" id="IPR005841">
    <property type="entry name" value="Alpha-D-phosphohexomutase_SF"/>
</dbReference>
<comment type="similarity">
    <text evidence="2 7">Belongs to the phosphohexose mutase family.</text>
</comment>
<dbReference type="Pfam" id="PF02879">
    <property type="entry name" value="PGM_PMM_II"/>
    <property type="match status" value="1"/>
</dbReference>
<proteinExistence type="inferred from homology"/>
<dbReference type="InterPro" id="IPR005843">
    <property type="entry name" value="A-D-PHexomutase_C"/>
</dbReference>
<dbReference type="PRINTS" id="PR00509">
    <property type="entry name" value="PGMPMM"/>
</dbReference>
<dbReference type="Proteomes" id="UP001220064">
    <property type="component" value="Chromosome"/>
</dbReference>
<evidence type="ECO:0000256" key="5">
    <source>
        <dbReference type="ARBA" id="ARBA00022842"/>
    </source>
</evidence>
<evidence type="ECO:0000256" key="2">
    <source>
        <dbReference type="ARBA" id="ARBA00010231"/>
    </source>
</evidence>
<dbReference type="EMBL" id="CP063189">
    <property type="protein sequence ID" value="WCZ31639.1"/>
    <property type="molecule type" value="Genomic_DNA"/>
</dbReference>
<dbReference type="Pfam" id="PF02880">
    <property type="entry name" value="PGM_PMM_III"/>
    <property type="match status" value="1"/>
</dbReference>
<dbReference type="SUPFAM" id="SSF53738">
    <property type="entry name" value="Phosphoglucomutase, first 3 domains"/>
    <property type="match status" value="3"/>
</dbReference>
<evidence type="ECO:0000256" key="7">
    <source>
        <dbReference type="RuleBase" id="RU004326"/>
    </source>
</evidence>
<evidence type="ECO:0000256" key="4">
    <source>
        <dbReference type="ARBA" id="ARBA00022723"/>
    </source>
</evidence>
<evidence type="ECO:0000259" key="9">
    <source>
        <dbReference type="Pfam" id="PF02878"/>
    </source>
</evidence>
<dbReference type="InterPro" id="IPR005845">
    <property type="entry name" value="A-D-PHexomutase_a/b/a-II"/>
</dbReference>
<comment type="cofactor">
    <cofactor evidence="1">
        <name>Mg(2+)</name>
        <dbReference type="ChEBI" id="CHEBI:18420"/>
    </cofactor>
</comment>
<evidence type="ECO:0000259" key="11">
    <source>
        <dbReference type="Pfam" id="PF02880"/>
    </source>
</evidence>
<feature type="domain" description="Alpha-D-phosphohexomutase alpha/beta/alpha" evidence="10">
    <location>
        <begin position="221"/>
        <end position="319"/>
    </location>
</feature>
<dbReference type="InterPro" id="IPR036900">
    <property type="entry name" value="A-D-PHexomutase_C_sf"/>
</dbReference>
<name>A0ABY7U4P2_9CORY</name>
<sequence>MGAEAAAATVRAARQWAEHDPDPATRAAVLDWIACDDQESLQRAFAGPLAFGTAGLRAAVGPGESQLNRAVVLRTTAGLMAWLNEQVDCPVVVIGCDARHGSAEFYGDAARAVAGAGGRALVLPPQNPTPLTAFTVRELGADAGIMVTASHNPPADNGYKVYLGGRIATGNAAGVQLISPADKEIAAAISAAPFADEVPTATAGIENVDTRDAYVARVLERAAEITGRADSAQADPQVTVALTAMHGVGAALAERALTQAGVRVSLVPEQAEPDGDFPTVSFPNPEEDGALDLAKAHASKVGADVIIALDPDTDRCAVAVPGSLPNRGRTQEETGWRQLTGDETGAIVGEFIASRHASRHVGTAEGVLASSVVSSRVLGQIAAAHGLEHRTTLTGFKWIARTPGLVYGYEEALGLCCDPQAVADKDGISAAVIVAGLVRELKERGEKLADFLAGIATRYGLYQTRPLTFRVTDTAVIAKHMRTLRETPPTSFAGSPVVETRDLLADELGIGPTDGMVFVTANNDRVICRPSGTEPKLKCYLEVVLPVADGQVPRDEAAARLGTIADELQSFLGA</sequence>
<keyword evidence="5 7" id="KW-0460">Magnesium</keyword>
<organism evidence="12 13">
    <name type="scientific">Corynebacterium massiliense DSM 45435</name>
    <dbReference type="NCBI Taxonomy" id="1121364"/>
    <lineage>
        <taxon>Bacteria</taxon>
        <taxon>Bacillati</taxon>
        <taxon>Actinomycetota</taxon>
        <taxon>Actinomycetes</taxon>
        <taxon>Mycobacteriales</taxon>
        <taxon>Corynebacteriaceae</taxon>
        <taxon>Corynebacterium</taxon>
    </lineage>
</organism>
<dbReference type="Gene3D" id="3.40.120.10">
    <property type="entry name" value="Alpha-D-Glucose-1,6-Bisphosphate, subunit A, domain 3"/>
    <property type="match status" value="3"/>
</dbReference>
<dbReference type="InterPro" id="IPR005844">
    <property type="entry name" value="A-D-PHexomutase_a/b/a-I"/>
</dbReference>
<dbReference type="EC" id="5.4.2.8" evidence="12"/>
<evidence type="ECO:0000256" key="1">
    <source>
        <dbReference type="ARBA" id="ARBA00001946"/>
    </source>
</evidence>
<feature type="domain" description="Alpha-D-phosphohexomutase C-terminal" evidence="8">
    <location>
        <begin position="507"/>
        <end position="544"/>
    </location>
</feature>
<dbReference type="PANTHER" id="PTHR45745:SF1">
    <property type="entry name" value="PHOSPHOGLUCOMUTASE 2B-RELATED"/>
    <property type="match status" value="1"/>
</dbReference>
<gene>
    <name evidence="12" type="ORF">CMASS_00870</name>
</gene>
<dbReference type="InterPro" id="IPR005846">
    <property type="entry name" value="A-D-PHexomutase_a/b/a-III"/>
</dbReference>
<dbReference type="Gene3D" id="3.30.310.50">
    <property type="entry name" value="Alpha-D-phosphohexomutase, C-terminal domain"/>
    <property type="match status" value="1"/>
</dbReference>
<protein>
    <submittedName>
        <fullName evidence="12">Phosphomannomutase</fullName>
        <ecNumber evidence="12">5.4.2.8</ecNumber>
    </submittedName>
</protein>
<evidence type="ECO:0000259" key="10">
    <source>
        <dbReference type="Pfam" id="PF02879"/>
    </source>
</evidence>
<dbReference type="CDD" id="cd05799">
    <property type="entry name" value="PGM2"/>
    <property type="match status" value="1"/>
</dbReference>
<dbReference type="PROSITE" id="PS00710">
    <property type="entry name" value="PGM_PMM"/>
    <property type="match status" value="1"/>
</dbReference>
<dbReference type="RefSeq" id="WP_022863777.1">
    <property type="nucleotide sequence ID" value="NZ_ATVG01000017.1"/>
</dbReference>
<keyword evidence="3" id="KW-0597">Phosphoprotein</keyword>